<evidence type="ECO:0000256" key="2">
    <source>
        <dbReference type="SAM" id="Phobius"/>
    </source>
</evidence>
<keyword evidence="4" id="KW-0406">Ion transport</keyword>
<keyword evidence="2" id="KW-1133">Transmembrane helix</keyword>
<dbReference type="SUPFAM" id="SSF81324">
    <property type="entry name" value="Voltage-gated potassium channels"/>
    <property type="match status" value="1"/>
</dbReference>
<dbReference type="InterPro" id="IPR013099">
    <property type="entry name" value="K_chnl_dom"/>
</dbReference>
<dbReference type="Pfam" id="PF07885">
    <property type="entry name" value="Ion_trans_2"/>
    <property type="match status" value="1"/>
</dbReference>
<gene>
    <name evidence="4" type="ORF">H3Z74_01195</name>
</gene>
<proteinExistence type="predicted"/>
<evidence type="ECO:0000259" key="3">
    <source>
        <dbReference type="PROSITE" id="PS51201"/>
    </source>
</evidence>
<dbReference type="AlphaFoldDB" id="A0A7H0LJQ0"/>
<dbReference type="GO" id="GO:0005886">
    <property type="term" value="C:plasma membrane"/>
    <property type="evidence" value="ECO:0007669"/>
    <property type="project" value="UniProtKB-SubCell"/>
</dbReference>
<dbReference type="SUPFAM" id="SSF51735">
    <property type="entry name" value="NAD(P)-binding Rossmann-fold domains"/>
    <property type="match status" value="1"/>
</dbReference>
<dbReference type="PANTHER" id="PTHR43833:SF9">
    <property type="entry name" value="POTASSIUM CHANNEL PROTEIN YUGO-RELATED"/>
    <property type="match status" value="1"/>
</dbReference>
<keyword evidence="4" id="KW-0407">Ion channel</keyword>
<dbReference type="PROSITE" id="PS51201">
    <property type="entry name" value="RCK_N"/>
    <property type="match status" value="1"/>
</dbReference>
<evidence type="ECO:0000313" key="4">
    <source>
        <dbReference type="EMBL" id="QNQ09903.1"/>
    </source>
</evidence>
<feature type="domain" description="RCK N-terminal" evidence="3">
    <location>
        <begin position="133"/>
        <end position="253"/>
    </location>
</feature>
<comment type="subcellular location">
    <subcellularLocation>
        <location evidence="1">Cell membrane</location>
        <topology evidence="1">Multi-pass membrane protein</topology>
    </subcellularLocation>
</comment>
<sequence length="350" mass="37932">MIRRLLPIRDRRLALRRKGATPPWLSLLFRVALAFALIGVALAIFWFDRDGLRDNADGAISFTDVVYFTIITITSVGYGDIVPVSDQARLFDSFLVTPIRLFVWLIFLGTAYDFLLKGAWERWRMKVIQRKLQDHVVVVGYGTSGSEAVSELIRRGTDASTIVVIDERPAAIEAAEDVGATVINADATRNATLDAVQVGHARALIVAAGRDDTSILIVLTARRLAPDVPISVIIRSEDNEALARQAGATTVINPASFAGLLLAGSTHGPHIADYMADLAASDGRVALHERRVTAEEVGKPLAAILTGLGLRIYRGTECYGFWQPEVGKLQTGDLVVEIVPKSEAQPVAPA</sequence>
<name>A0A7H0LJQ0_9SPHN</name>
<keyword evidence="5" id="KW-1185">Reference proteome</keyword>
<feature type="transmembrane region" description="Helical" evidence="2">
    <location>
        <begin position="59"/>
        <end position="79"/>
    </location>
</feature>
<organism evidence="4 5">
    <name type="scientific">Sphingomonas alpina</name>
    <dbReference type="NCBI Taxonomy" id="653931"/>
    <lineage>
        <taxon>Bacteria</taxon>
        <taxon>Pseudomonadati</taxon>
        <taxon>Pseudomonadota</taxon>
        <taxon>Alphaproteobacteria</taxon>
        <taxon>Sphingomonadales</taxon>
        <taxon>Sphingomonadaceae</taxon>
        <taxon>Sphingomonas</taxon>
    </lineage>
</organism>
<dbReference type="PANTHER" id="PTHR43833">
    <property type="entry name" value="POTASSIUM CHANNEL PROTEIN 2-RELATED-RELATED"/>
    <property type="match status" value="1"/>
</dbReference>
<dbReference type="Gene3D" id="3.40.50.720">
    <property type="entry name" value="NAD(P)-binding Rossmann-like Domain"/>
    <property type="match status" value="1"/>
</dbReference>
<dbReference type="RefSeq" id="WP_187762212.1">
    <property type="nucleotide sequence ID" value="NZ_CP061038.1"/>
</dbReference>
<protein>
    <submittedName>
        <fullName evidence="4">Potassium channel family protein</fullName>
    </submittedName>
</protein>
<dbReference type="EMBL" id="CP061038">
    <property type="protein sequence ID" value="QNQ09903.1"/>
    <property type="molecule type" value="Genomic_DNA"/>
</dbReference>
<dbReference type="GO" id="GO:0034220">
    <property type="term" value="P:monoatomic ion transmembrane transport"/>
    <property type="evidence" value="ECO:0007669"/>
    <property type="project" value="UniProtKB-KW"/>
</dbReference>
<dbReference type="Pfam" id="PF02254">
    <property type="entry name" value="TrkA_N"/>
    <property type="match status" value="1"/>
</dbReference>
<dbReference type="InterPro" id="IPR050721">
    <property type="entry name" value="Trk_Ktr_HKT_K-transport"/>
</dbReference>
<dbReference type="InterPro" id="IPR003148">
    <property type="entry name" value="RCK_N"/>
</dbReference>
<dbReference type="Proteomes" id="UP000516148">
    <property type="component" value="Chromosome"/>
</dbReference>
<dbReference type="InterPro" id="IPR036291">
    <property type="entry name" value="NAD(P)-bd_dom_sf"/>
</dbReference>
<keyword evidence="2" id="KW-0812">Transmembrane</keyword>
<keyword evidence="4" id="KW-0813">Transport</keyword>
<accession>A0A7H0LJQ0</accession>
<dbReference type="Gene3D" id="1.10.287.70">
    <property type="match status" value="1"/>
</dbReference>
<reference evidence="4 5" key="1">
    <citation type="submission" date="2020-09" db="EMBL/GenBank/DDBJ databases">
        <title>Sphingomonas sp., a new species isolated from pork steak.</title>
        <authorList>
            <person name="Heidler von Heilborn D."/>
        </authorList>
    </citation>
    <scope>NUCLEOTIDE SEQUENCE [LARGE SCALE GENOMIC DNA]</scope>
    <source>
        <strain evidence="5">S8-3T</strain>
    </source>
</reference>
<dbReference type="GO" id="GO:0006813">
    <property type="term" value="P:potassium ion transport"/>
    <property type="evidence" value="ECO:0007669"/>
    <property type="project" value="InterPro"/>
</dbReference>
<feature type="transmembrane region" description="Helical" evidence="2">
    <location>
        <begin position="27"/>
        <end position="47"/>
    </location>
</feature>
<evidence type="ECO:0000313" key="5">
    <source>
        <dbReference type="Proteomes" id="UP000516148"/>
    </source>
</evidence>
<evidence type="ECO:0000256" key="1">
    <source>
        <dbReference type="ARBA" id="ARBA00004651"/>
    </source>
</evidence>
<dbReference type="KEGG" id="spap:H3Z74_01195"/>
<keyword evidence="2" id="KW-0472">Membrane</keyword>
<feature type="transmembrane region" description="Helical" evidence="2">
    <location>
        <begin position="99"/>
        <end position="116"/>
    </location>
</feature>